<dbReference type="EMBL" id="CAJNBJ010000018">
    <property type="protein sequence ID" value="CAE6789954.1"/>
    <property type="molecule type" value="Genomic_DNA"/>
</dbReference>
<evidence type="ECO:0008006" key="3">
    <source>
        <dbReference type="Google" id="ProtNLM"/>
    </source>
</evidence>
<gene>
    <name evidence="1" type="ORF">NSPZN2_50297</name>
</gene>
<sequence>MSNGQESQTSPMARWVRIPNGTKVRHRHKGYDGHIDGLTEIVVGSNRNPDGKTQYRLNIGGSSRELVTEDDLSILVDGDNLVIMIRQKEPYRRSITSQLHGVLAEDRFIKAGRSSAGPATTPPQLPSA</sequence>
<evidence type="ECO:0000313" key="2">
    <source>
        <dbReference type="Proteomes" id="UP000675880"/>
    </source>
</evidence>
<dbReference type="RefSeq" id="WP_246507812.1">
    <property type="nucleotide sequence ID" value="NZ_CAJNBJ010000018.1"/>
</dbReference>
<protein>
    <recommendedName>
        <fullName evidence="3">UBX domain-containing protein</fullName>
    </recommendedName>
</protein>
<keyword evidence="2" id="KW-1185">Reference proteome</keyword>
<organism evidence="1 2">
    <name type="scientific">Nitrospira defluvii</name>
    <dbReference type="NCBI Taxonomy" id="330214"/>
    <lineage>
        <taxon>Bacteria</taxon>
        <taxon>Pseudomonadati</taxon>
        <taxon>Nitrospirota</taxon>
        <taxon>Nitrospiria</taxon>
        <taxon>Nitrospirales</taxon>
        <taxon>Nitrospiraceae</taxon>
        <taxon>Nitrospira</taxon>
    </lineage>
</organism>
<dbReference type="Proteomes" id="UP000675880">
    <property type="component" value="Unassembled WGS sequence"/>
</dbReference>
<comment type="caution">
    <text evidence="1">The sequence shown here is derived from an EMBL/GenBank/DDBJ whole genome shotgun (WGS) entry which is preliminary data.</text>
</comment>
<evidence type="ECO:0000313" key="1">
    <source>
        <dbReference type="EMBL" id="CAE6789954.1"/>
    </source>
</evidence>
<reference evidence="1 2" key="1">
    <citation type="submission" date="2021-02" db="EMBL/GenBank/DDBJ databases">
        <authorList>
            <person name="Han P."/>
        </authorList>
    </citation>
    <scope>NUCLEOTIDE SEQUENCE [LARGE SCALE GENOMIC DNA]</scope>
    <source>
        <strain evidence="1">Candidatus Nitrospira sp. ZN2</strain>
    </source>
</reference>
<name>A0ABM8S5J5_9BACT</name>
<accession>A0ABM8S5J5</accession>
<proteinExistence type="predicted"/>